<reference evidence="5" key="2">
    <citation type="submission" date="2015-01" db="EMBL/GenBank/DDBJ databases">
        <title>Evolutionary Origins and Diversification of the Mycorrhizal Mutualists.</title>
        <authorList>
            <consortium name="DOE Joint Genome Institute"/>
            <consortium name="Mycorrhizal Genomics Consortium"/>
            <person name="Kohler A."/>
            <person name="Kuo A."/>
            <person name="Nagy L.G."/>
            <person name="Floudas D."/>
            <person name="Copeland A."/>
            <person name="Barry K.W."/>
            <person name="Cichocki N."/>
            <person name="Veneault-Fourrey C."/>
            <person name="LaButti K."/>
            <person name="Lindquist E.A."/>
            <person name="Lipzen A."/>
            <person name="Lundell T."/>
            <person name="Morin E."/>
            <person name="Murat C."/>
            <person name="Riley R."/>
            <person name="Ohm R."/>
            <person name="Sun H."/>
            <person name="Tunlid A."/>
            <person name="Henrissat B."/>
            <person name="Grigoriev I.V."/>
            <person name="Hibbett D.S."/>
            <person name="Martin F."/>
        </authorList>
    </citation>
    <scope>NUCLEOTIDE SEQUENCE [LARGE SCALE GENOMIC DNA]</scope>
    <source>
        <strain evidence="5">Ve08.2h10</strain>
    </source>
</reference>
<dbReference type="InterPro" id="IPR029058">
    <property type="entry name" value="AB_hydrolase_fold"/>
</dbReference>
<sequence length="399" mass="43315">MKRQEVDTLALSTLFWVEEVVTSVVCAQQTSGLPSASDSPLSLPLILLLHGFPELGYSWRKVLAHLSGAHGGYHVVAPDLRGYGRTQQGNAPFHVLNIVEDICALVKALGHDSVAMLVGHDFGSPVAGHCVLAHPALFKSVVFMSAPFTGVEKPQGTSSAKDGPSSTPVHTVATSLAALSPPRKHYTAHFSTQHANEDILGESQEDVYNFLGGYYHMKSGAWDGNATAHPLPTASIPSPTIQEIVRDLASLPEYYVMPLHEDMRQLISRHASQNPGFTWPQEDAEAGRVYASEFARTGFQGGLNYYRCALSPPPPERVDELIVLSGRRVTIPAAFISGARDWGVYQTPGAVGKMRRLCGMEDEDFVLIEGAGHWVQQEAPGQVITELLRFLEKAKDEVA</sequence>
<dbReference type="EMBL" id="KN824998">
    <property type="protein sequence ID" value="KIK96207.1"/>
    <property type="molecule type" value="Genomic_DNA"/>
</dbReference>
<evidence type="ECO:0000256" key="2">
    <source>
        <dbReference type="ARBA" id="ARBA00038334"/>
    </source>
</evidence>
<proteinExistence type="inferred from homology"/>
<keyword evidence="1" id="KW-0378">Hydrolase</keyword>
<evidence type="ECO:0000313" key="4">
    <source>
        <dbReference type="EMBL" id="KIK96207.1"/>
    </source>
</evidence>
<reference evidence="4 5" key="1">
    <citation type="submission" date="2014-04" db="EMBL/GenBank/DDBJ databases">
        <authorList>
            <consortium name="DOE Joint Genome Institute"/>
            <person name="Kuo A."/>
            <person name="Kohler A."/>
            <person name="Jargeat P."/>
            <person name="Nagy L.G."/>
            <person name="Floudas D."/>
            <person name="Copeland A."/>
            <person name="Barry K.W."/>
            <person name="Cichocki N."/>
            <person name="Veneault-Fourrey C."/>
            <person name="LaButti K."/>
            <person name="Lindquist E.A."/>
            <person name="Lipzen A."/>
            <person name="Lundell T."/>
            <person name="Morin E."/>
            <person name="Murat C."/>
            <person name="Sun H."/>
            <person name="Tunlid A."/>
            <person name="Henrissat B."/>
            <person name="Grigoriev I.V."/>
            <person name="Hibbett D.S."/>
            <person name="Martin F."/>
            <person name="Nordberg H.P."/>
            <person name="Cantor M.N."/>
            <person name="Hua S.X."/>
        </authorList>
    </citation>
    <scope>NUCLEOTIDE SEQUENCE [LARGE SCALE GENOMIC DNA]</scope>
    <source>
        <strain evidence="4 5">Ve08.2h10</strain>
    </source>
</reference>
<organism evidence="4 5">
    <name type="scientific">Paxillus rubicundulus Ve08.2h10</name>
    <dbReference type="NCBI Taxonomy" id="930991"/>
    <lineage>
        <taxon>Eukaryota</taxon>
        <taxon>Fungi</taxon>
        <taxon>Dikarya</taxon>
        <taxon>Basidiomycota</taxon>
        <taxon>Agaricomycotina</taxon>
        <taxon>Agaricomycetes</taxon>
        <taxon>Agaricomycetidae</taxon>
        <taxon>Boletales</taxon>
        <taxon>Paxilineae</taxon>
        <taxon>Paxillaceae</taxon>
        <taxon>Paxillus</taxon>
    </lineage>
</organism>
<evidence type="ECO:0000313" key="5">
    <source>
        <dbReference type="Proteomes" id="UP000054538"/>
    </source>
</evidence>
<dbReference type="STRING" id="930991.A0A0D0DF13"/>
<dbReference type="PRINTS" id="PR00111">
    <property type="entry name" value="ABHYDROLASE"/>
</dbReference>
<name>A0A0D0DF13_9AGAM</name>
<evidence type="ECO:0000259" key="3">
    <source>
        <dbReference type="Pfam" id="PF00561"/>
    </source>
</evidence>
<dbReference type="OrthoDB" id="6431331at2759"/>
<dbReference type="PANTHER" id="PTHR43329">
    <property type="entry name" value="EPOXIDE HYDROLASE"/>
    <property type="match status" value="1"/>
</dbReference>
<dbReference type="InterPro" id="IPR000073">
    <property type="entry name" value="AB_hydrolase_1"/>
</dbReference>
<protein>
    <recommendedName>
        <fullName evidence="3">AB hydrolase-1 domain-containing protein</fullName>
    </recommendedName>
</protein>
<dbReference type="SUPFAM" id="SSF53474">
    <property type="entry name" value="alpha/beta-Hydrolases"/>
    <property type="match status" value="1"/>
</dbReference>
<dbReference type="PRINTS" id="PR00412">
    <property type="entry name" value="EPOXHYDRLASE"/>
</dbReference>
<dbReference type="HOGENOM" id="CLU_020336_7_4_1"/>
<dbReference type="InParanoid" id="A0A0D0DF13"/>
<gene>
    <name evidence="4" type="ORF">PAXRUDRAFT_32530</name>
</gene>
<evidence type="ECO:0000256" key="1">
    <source>
        <dbReference type="ARBA" id="ARBA00022801"/>
    </source>
</evidence>
<dbReference type="GO" id="GO:0016787">
    <property type="term" value="F:hydrolase activity"/>
    <property type="evidence" value="ECO:0007669"/>
    <property type="project" value="UniProtKB-KW"/>
</dbReference>
<dbReference type="Pfam" id="PF00561">
    <property type="entry name" value="Abhydrolase_1"/>
    <property type="match status" value="1"/>
</dbReference>
<comment type="similarity">
    <text evidence="2">Belongs to the AB hydrolase superfamily. Epoxide hydrolase family.</text>
</comment>
<dbReference type="AlphaFoldDB" id="A0A0D0DF13"/>
<accession>A0A0D0DF13</accession>
<keyword evidence="5" id="KW-1185">Reference proteome</keyword>
<dbReference type="Proteomes" id="UP000054538">
    <property type="component" value="Unassembled WGS sequence"/>
</dbReference>
<feature type="domain" description="AB hydrolase-1" evidence="3">
    <location>
        <begin position="44"/>
        <end position="151"/>
    </location>
</feature>
<dbReference type="InterPro" id="IPR000639">
    <property type="entry name" value="Epox_hydrolase-like"/>
</dbReference>
<dbReference type="Gene3D" id="3.40.50.1820">
    <property type="entry name" value="alpha/beta hydrolase"/>
    <property type="match status" value="1"/>
</dbReference>